<gene>
    <name evidence="3" type="ORF">L3V18_07970</name>
</gene>
<evidence type="ECO:0000259" key="2">
    <source>
        <dbReference type="Pfam" id="PF00144"/>
    </source>
</evidence>
<comment type="caution">
    <text evidence="3">The sequence shown here is derived from an EMBL/GenBank/DDBJ whole genome shotgun (WGS) entry which is preliminary data.</text>
</comment>
<dbReference type="RefSeq" id="WP_237054137.1">
    <property type="nucleotide sequence ID" value="NZ_JAKJPO010000003.1"/>
</dbReference>
<evidence type="ECO:0000313" key="3">
    <source>
        <dbReference type="EMBL" id="MCF7221723.1"/>
    </source>
</evidence>
<dbReference type="Pfam" id="PF00144">
    <property type="entry name" value="Beta-lactamase"/>
    <property type="match status" value="1"/>
</dbReference>
<dbReference type="InterPro" id="IPR050789">
    <property type="entry name" value="Diverse_Enzym_Activities"/>
</dbReference>
<organism evidence="3 4">
    <name type="scientific">Marilutibacter chinensis</name>
    <dbReference type="NCBI Taxonomy" id="2912247"/>
    <lineage>
        <taxon>Bacteria</taxon>
        <taxon>Pseudomonadati</taxon>
        <taxon>Pseudomonadota</taxon>
        <taxon>Gammaproteobacteria</taxon>
        <taxon>Lysobacterales</taxon>
        <taxon>Lysobacteraceae</taxon>
        <taxon>Marilutibacter</taxon>
    </lineage>
</organism>
<sequence length="472" mass="51007">MRLSLALTGLLVVGDALSGNALATDTSTHAPAGAPPAVNATVTDWMARTRVPGVAIARIDDGRVAWTGTWGKRSPDAPVDADTVFNVASLTKPVFAMMVLRQAAAGELDLDAPLSTHWVDPDVADDLRHETLTARIALSHQTGLPNWRGDKPLAFGFAPGERHEYSGEGFEYLRRAIERQSGQPMRALMQAAVLDPAGMEATHFGWDDGIQAHLATGFGATGEPYAMDYLRERGPNAAANMFTTIGDYGRFAAWVVRGAGLPAELFADMQRPQALHPDPAEQFGLGWRVTSMGAETVLSHDGRERGVRTQVFVFPATGDGLVILSNGDNGELLTRPLVEAALPQAPALLEAIDREIWRYLQRMPSRQVGQLAQMLPRSPPFMARLLYAADTALVADSPMDAADRAHAHDAIAPFLQALQDGKTDPARASALVEMLLMPAPEQTGDGPMPSRWRERFSRAEAEAWLRLLTDEG</sequence>
<evidence type="ECO:0000256" key="1">
    <source>
        <dbReference type="SAM" id="SignalP"/>
    </source>
</evidence>
<dbReference type="InterPro" id="IPR012338">
    <property type="entry name" value="Beta-lactam/transpept-like"/>
</dbReference>
<proteinExistence type="predicted"/>
<evidence type="ECO:0000313" key="4">
    <source>
        <dbReference type="Proteomes" id="UP001430796"/>
    </source>
</evidence>
<keyword evidence="4" id="KW-1185">Reference proteome</keyword>
<accession>A0ABS9HSS0</accession>
<dbReference type="SUPFAM" id="SSF56601">
    <property type="entry name" value="beta-lactamase/transpeptidase-like"/>
    <property type="match status" value="1"/>
</dbReference>
<dbReference type="EMBL" id="JAKJPO010000003">
    <property type="protein sequence ID" value="MCF7221723.1"/>
    <property type="molecule type" value="Genomic_DNA"/>
</dbReference>
<feature type="chain" id="PRO_5046155358" evidence="1">
    <location>
        <begin position="24"/>
        <end position="472"/>
    </location>
</feature>
<keyword evidence="1" id="KW-0732">Signal</keyword>
<dbReference type="PANTHER" id="PTHR43283:SF18">
    <property type="match status" value="1"/>
</dbReference>
<dbReference type="InterPro" id="IPR001466">
    <property type="entry name" value="Beta-lactam-related"/>
</dbReference>
<dbReference type="Proteomes" id="UP001430796">
    <property type="component" value="Unassembled WGS sequence"/>
</dbReference>
<feature type="signal peptide" evidence="1">
    <location>
        <begin position="1"/>
        <end position="23"/>
    </location>
</feature>
<name>A0ABS9HSS0_9GAMM</name>
<protein>
    <submittedName>
        <fullName evidence="3">Beta-lactamase family protein</fullName>
    </submittedName>
</protein>
<dbReference type="Gene3D" id="3.40.710.10">
    <property type="entry name" value="DD-peptidase/beta-lactamase superfamily"/>
    <property type="match status" value="1"/>
</dbReference>
<reference evidence="3" key="2">
    <citation type="submission" date="2022-01" db="EMBL/GenBank/DDBJ databases">
        <authorList>
            <person name="Zhou L.Y."/>
        </authorList>
    </citation>
    <scope>NUCLEOTIDE SEQUENCE</scope>
    <source>
        <strain evidence="3">TLK-CK17</strain>
    </source>
</reference>
<dbReference type="PANTHER" id="PTHR43283">
    <property type="entry name" value="BETA-LACTAMASE-RELATED"/>
    <property type="match status" value="1"/>
</dbReference>
<reference evidence="3" key="1">
    <citation type="submission" date="2022-01" db="EMBL/GenBank/DDBJ databases">
        <title>Lysobacter chinensis sp. nov., a bacterium isolated from cow dung compost.</title>
        <authorList>
            <person name="Liu Y."/>
        </authorList>
    </citation>
    <scope>NUCLEOTIDE SEQUENCE</scope>
    <source>
        <strain evidence="3">TLK-CK17</strain>
    </source>
</reference>
<feature type="domain" description="Beta-lactamase-related" evidence="2">
    <location>
        <begin position="39"/>
        <end position="330"/>
    </location>
</feature>